<dbReference type="GO" id="GO:0000150">
    <property type="term" value="F:DNA strand exchange activity"/>
    <property type="evidence" value="ECO:0007669"/>
    <property type="project" value="InterPro"/>
</dbReference>
<dbReference type="SMART" id="SM00857">
    <property type="entry name" value="Resolvase"/>
    <property type="match status" value="1"/>
</dbReference>
<sequence length="556" mass="61841">MERPAFLRPAAGERPVTLAKTRFRCAIYTRKSTEEGLDQQFNTLDAQRAACEAYILSQAGEGWECLPEFYDDGGWSGGNMDRPALKRLLDDMSRGRIDIVVVYKVDRLTRSLMDFARIVETFDSNNASFVSVTQAFNTTNSMGRLTLNVLLSFAQFEREVTGERIRDKIAASRARGIFMGGNVPLGYDLGDRKLVINETEAETVRHIFARYLELGSIVALAQELDREGIRSKRSTARNGNVRGGLRFTCGAISHVLRNRVYLGEAVHKGAAHKGEHEAIIPKKLFAAVEAKLAGNRHRQVTRKTRAAGCPLTGKLFDADGHPMRPSFGHGRGRKIYRYYVSETLLPNGRIGNSDNMGGQRLSAERVERLILDRLACLLPAGTVPQDLFGMIERVDCRGEELRIAIEAAALAADNRCDDMLAGRAQQIDPAACIVGNQLRLSLDARATRRGRTIHARVHLLDDAEKRQALADLVRASHRKLAELGASPLDPEHHHEMTPPVNEWSRLRIPVGFLAPDIQKALLQGTARAGLDPDLLLSRDLPLEWEAQRRFLGMRGQ</sequence>
<dbReference type="Proteomes" id="UP000566813">
    <property type="component" value="Unassembled WGS sequence"/>
</dbReference>
<dbReference type="CDD" id="cd03768">
    <property type="entry name" value="SR_ResInv"/>
    <property type="match status" value="1"/>
</dbReference>
<feature type="domain" description="Recombinase" evidence="2">
    <location>
        <begin position="184"/>
        <end position="298"/>
    </location>
</feature>
<reference evidence="3 4" key="1">
    <citation type="submission" date="2020-08" db="EMBL/GenBank/DDBJ databases">
        <title>The genome sequence of type strain Novosphingobium flavum NBRC 111647.</title>
        <authorList>
            <person name="Liu Y."/>
        </authorList>
    </citation>
    <scope>NUCLEOTIDE SEQUENCE [LARGE SCALE GENOMIC DNA]</scope>
    <source>
        <strain evidence="3 4">NBRC 111647</strain>
    </source>
</reference>
<dbReference type="PROSITE" id="PS51737">
    <property type="entry name" value="RECOMBINASE_DNA_BIND"/>
    <property type="match status" value="1"/>
</dbReference>
<evidence type="ECO:0000259" key="1">
    <source>
        <dbReference type="PROSITE" id="PS51736"/>
    </source>
</evidence>
<dbReference type="Pfam" id="PF07508">
    <property type="entry name" value="Recombinase"/>
    <property type="match status" value="1"/>
</dbReference>
<evidence type="ECO:0000313" key="4">
    <source>
        <dbReference type="Proteomes" id="UP000566813"/>
    </source>
</evidence>
<dbReference type="InterPro" id="IPR036162">
    <property type="entry name" value="Resolvase-like_N_sf"/>
</dbReference>
<dbReference type="GO" id="GO:0003677">
    <property type="term" value="F:DNA binding"/>
    <property type="evidence" value="ECO:0007669"/>
    <property type="project" value="InterPro"/>
</dbReference>
<name>A0A7X1KKI3_9SPHN</name>
<dbReference type="InterPro" id="IPR050639">
    <property type="entry name" value="SSR_resolvase"/>
</dbReference>
<dbReference type="SUPFAM" id="SSF53041">
    <property type="entry name" value="Resolvase-like"/>
    <property type="match status" value="1"/>
</dbReference>
<organism evidence="3 4">
    <name type="scientific">Novosphingobium flavum</name>
    <dbReference type="NCBI Taxonomy" id="1778672"/>
    <lineage>
        <taxon>Bacteria</taxon>
        <taxon>Pseudomonadati</taxon>
        <taxon>Pseudomonadota</taxon>
        <taxon>Alphaproteobacteria</taxon>
        <taxon>Sphingomonadales</taxon>
        <taxon>Sphingomonadaceae</taxon>
        <taxon>Novosphingobium</taxon>
    </lineage>
</organism>
<dbReference type="PROSITE" id="PS51736">
    <property type="entry name" value="RECOMBINASES_3"/>
    <property type="match status" value="1"/>
</dbReference>
<feature type="domain" description="Resolvase/invertase-type recombinase catalytic" evidence="1">
    <location>
        <begin position="24"/>
        <end position="176"/>
    </location>
</feature>
<gene>
    <name evidence="3" type="ORF">H7F51_02090</name>
</gene>
<dbReference type="Pfam" id="PF00239">
    <property type="entry name" value="Resolvase"/>
    <property type="match status" value="1"/>
</dbReference>
<dbReference type="PANTHER" id="PTHR30461">
    <property type="entry name" value="DNA-INVERTASE FROM LAMBDOID PROPHAGE"/>
    <property type="match status" value="1"/>
</dbReference>
<proteinExistence type="predicted"/>
<evidence type="ECO:0000313" key="3">
    <source>
        <dbReference type="EMBL" id="MBC2664303.1"/>
    </source>
</evidence>
<protein>
    <submittedName>
        <fullName evidence="3">Recombinase family protein</fullName>
    </submittedName>
</protein>
<dbReference type="Gene3D" id="3.90.1750.20">
    <property type="entry name" value="Putative Large Serine Recombinase, Chain B, Domain 2"/>
    <property type="match status" value="1"/>
</dbReference>
<dbReference type="EMBL" id="JACLAW010000002">
    <property type="protein sequence ID" value="MBC2664303.1"/>
    <property type="molecule type" value="Genomic_DNA"/>
</dbReference>
<keyword evidence="4" id="KW-1185">Reference proteome</keyword>
<dbReference type="PANTHER" id="PTHR30461:SF23">
    <property type="entry name" value="DNA RECOMBINASE-RELATED"/>
    <property type="match status" value="1"/>
</dbReference>
<dbReference type="InterPro" id="IPR011109">
    <property type="entry name" value="DNA_bind_recombinase_dom"/>
</dbReference>
<dbReference type="InterPro" id="IPR038109">
    <property type="entry name" value="DNA_bind_recomb_sf"/>
</dbReference>
<accession>A0A7X1KKI3</accession>
<evidence type="ECO:0000259" key="2">
    <source>
        <dbReference type="PROSITE" id="PS51737"/>
    </source>
</evidence>
<dbReference type="InterPro" id="IPR006119">
    <property type="entry name" value="Resolv_N"/>
</dbReference>
<comment type="caution">
    <text evidence="3">The sequence shown here is derived from an EMBL/GenBank/DDBJ whole genome shotgun (WGS) entry which is preliminary data.</text>
</comment>
<dbReference type="Gene3D" id="3.40.50.1390">
    <property type="entry name" value="Resolvase, N-terminal catalytic domain"/>
    <property type="match status" value="1"/>
</dbReference>
<dbReference type="AlphaFoldDB" id="A0A7X1KKI3"/>